<evidence type="ECO:0000313" key="2">
    <source>
        <dbReference type="EMBL" id="RKN41083.1"/>
    </source>
</evidence>
<gene>
    <name evidence="2" type="ORF">D7223_25410</name>
</gene>
<reference evidence="2 3" key="1">
    <citation type="journal article" date="2004" name="Syst. Appl. Microbiol.">
        <title>Cryptoendolithic actinomycetes from antarctic sandstone rock samples: Micromonospora endolithica sp. nov. and two isolates related to Micromonospora coerulea Jensen 1932.</title>
        <authorList>
            <person name="Hirsch P."/>
            <person name="Mevs U."/>
            <person name="Kroppenstedt R.M."/>
            <person name="Schumann P."/>
            <person name="Stackebrandt E."/>
        </authorList>
    </citation>
    <scope>NUCLEOTIDE SEQUENCE [LARGE SCALE GENOMIC DNA]</scope>
    <source>
        <strain evidence="2 3">JCM 12677</strain>
    </source>
</reference>
<dbReference type="AlphaFoldDB" id="A0A3A9YYL3"/>
<keyword evidence="3" id="KW-1185">Reference proteome</keyword>
<organism evidence="2 3">
    <name type="scientific">Micromonospora endolithica</name>
    <dbReference type="NCBI Taxonomy" id="230091"/>
    <lineage>
        <taxon>Bacteria</taxon>
        <taxon>Bacillati</taxon>
        <taxon>Actinomycetota</taxon>
        <taxon>Actinomycetes</taxon>
        <taxon>Micromonosporales</taxon>
        <taxon>Micromonosporaceae</taxon>
        <taxon>Micromonospora</taxon>
    </lineage>
</organism>
<feature type="region of interest" description="Disordered" evidence="1">
    <location>
        <begin position="1"/>
        <end position="44"/>
    </location>
</feature>
<name>A0A3A9YYL3_9ACTN</name>
<dbReference type="EMBL" id="RBAK01000012">
    <property type="protein sequence ID" value="RKN41083.1"/>
    <property type="molecule type" value="Genomic_DNA"/>
</dbReference>
<evidence type="ECO:0000256" key="1">
    <source>
        <dbReference type="SAM" id="MobiDB-lite"/>
    </source>
</evidence>
<dbReference type="RefSeq" id="WP_120730965.1">
    <property type="nucleotide sequence ID" value="NZ_RBAK01000012.1"/>
</dbReference>
<accession>A0A3A9YYL3</accession>
<comment type="caution">
    <text evidence="2">The sequence shown here is derived from an EMBL/GenBank/DDBJ whole genome shotgun (WGS) entry which is preliminary data.</text>
</comment>
<protein>
    <submittedName>
        <fullName evidence="2">Uncharacterized protein</fullName>
    </submittedName>
</protein>
<proteinExistence type="predicted"/>
<sequence length="77" mass="7780">MPSATATDPTDLRHASDVPAGESARARAEVTTSPDAHDVWVGEGGSTAPIARRIAAPAAVRQILADPDHPAAPTSTA</sequence>
<evidence type="ECO:0000313" key="3">
    <source>
        <dbReference type="Proteomes" id="UP000281726"/>
    </source>
</evidence>
<dbReference type="Proteomes" id="UP000281726">
    <property type="component" value="Unassembled WGS sequence"/>
</dbReference>